<gene>
    <name evidence="2" type="ORF">JD82_02074</name>
</gene>
<keyword evidence="1" id="KW-0812">Transmembrane</keyword>
<evidence type="ECO:0000313" key="2">
    <source>
        <dbReference type="EMBL" id="TWH20232.1"/>
    </source>
</evidence>
<keyword evidence="3" id="KW-1185">Reference proteome</keyword>
<sequence>MSDETVGSETPKRTAGAFDVRLVIALLIGVYGIVLTVLGLGFTSDADLAKADGLNINLVAGIGMLVFTALFLLWVKLRPLRVPVTDEDAEESDSASSQQS</sequence>
<name>A0A660C9T0_9PSEU</name>
<keyword evidence="1" id="KW-1133">Transmembrane helix</keyword>
<dbReference type="OrthoDB" id="5196985at2"/>
<protein>
    <submittedName>
        <fullName evidence="2">Uncharacterized protein</fullName>
    </submittedName>
</protein>
<feature type="transmembrane region" description="Helical" evidence="1">
    <location>
        <begin position="22"/>
        <end position="42"/>
    </location>
</feature>
<evidence type="ECO:0000256" key="1">
    <source>
        <dbReference type="SAM" id="Phobius"/>
    </source>
</evidence>
<comment type="caution">
    <text evidence="2">The sequence shown here is derived from an EMBL/GenBank/DDBJ whole genome shotgun (WGS) entry which is preliminary data.</text>
</comment>
<feature type="transmembrane region" description="Helical" evidence="1">
    <location>
        <begin position="54"/>
        <end position="75"/>
    </location>
</feature>
<evidence type="ECO:0000313" key="3">
    <source>
        <dbReference type="Proteomes" id="UP000317303"/>
    </source>
</evidence>
<dbReference type="RefSeq" id="WP_036875821.1">
    <property type="nucleotide sequence ID" value="NZ_JOIJ01000003.1"/>
</dbReference>
<keyword evidence="1" id="KW-0472">Membrane</keyword>
<dbReference type="AlphaFoldDB" id="A0A660C9T0"/>
<proteinExistence type="predicted"/>
<reference evidence="2 3" key="1">
    <citation type="submission" date="2019-07" db="EMBL/GenBank/DDBJ databases">
        <title>R&amp;d 2014.</title>
        <authorList>
            <person name="Klenk H.-P."/>
        </authorList>
    </citation>
    <scope>NUCLEOTIDE SEQUENCE [LARGE SCALE GENOMIC DNA]</scope>
    <source>
        <strain evidence="2 3">DSM 43194</strain>
    </source>
</reference>
<organism evidence="2 3">
    <name type="scientific">Prauserella rugosa</name>
    <dbReference type="NCBI Taxonomy" id="43354"/>
    <lineage>
        <taxon>Bacteria</taxon>
        <taxon>Bacillati</taxon>
        <taxon>Actinomycetota</taxon>
        <taxon>Actinomycetes</taxon>
        <taxon>Pseudonocardiales</taxon>
        <taxon>Pseudonocardiaceae</taxon>
        <taxon>Prauserella</taxon>
    </lineage>
</organism>
<dbReference type="Proteomes" id="UP000317303">
    <property type="component" value="Unassembled WGS sequence"/>
</dbReference>
<accession>A0A660C9T0</accession>
<dbReference type="EMBL" id="VLJV01000001">
    <property type="protein sequence ID" value="TWH20232.1"/>
    <property type="molecule type" value="Genomic_DNA"/>
</dbReference>